<evidence type="ECO:0000256" key="3">
    <source>
        <dbReference type="ARBA" id="ARBA00022833"/>
    </source>
</evidence>
<keyword evidence="3" id="KW-0862">Zinc</keyword>
<comment type="caution">
    <text evidence="6">The sequence shown here is derived from an EMBL/GenBank/DDBJ whole genome shotgun (WGS) entry which is preliminary data.</text>
</comment>
<dbReference type="PROSITE" id="PS00518">
    <property type="entry name" value="ZF_RING_1"/>
    <property type="match status" value="1"/>
</dbReference>
<sequence>MMFTSSQLFQDIVRPCNNCGISFDVRLHSPHILSCSHTFCLMCLTKTEQRKKRHCFQCKTKYSKFAPNVALMEVIQRLEDRGKYIDSEIRKCDECSNCVPAKLLRRCVSCETHFSSRTDVSLDCVICLECCVNSHNGHKLTHDVTCRSPSSIRHPIEEKEQTQVKFRERTESSSSILSYNKKRVSSRGFMDNFKRLSFNRSTNDVPYFLNQTPRLSYHEDDVVMSCKTPFYDNNHQMAPVMPTRYICNDTISVDSVFEGSPQSTIMHQTPPYNKNHSPISLRFFCPPNDSGIHSNTPPARFSHSSISLHPNSFSSSTPKHSHFGTIRPRVRMGVSDLINNRKSAVFSSPIEIPNLKSTRSESSVCHFAENPQYSMFI</sequence>
<proteinExistence type="predicted"/>
<name>A0A9P1MYZ5_9PELO</name>
<dbReference type="AlphaFoldDB" id="A0A9P1MYZ5"/>
<dbReference type="GO" id="GO:0008270">
    <property type="term" value="F:zinc ion binding"/>
    <property type="evidence" value="ECO:0007669"/>
    <property type="project" value="UniProtKB-KW"/>
</dbReference>
<dbReference type="Proteomes" id="UP001152747">
    <property type="component" value="Unassembled WGS sequence"/>
</dbReference>
<evidence type="ECO:0000313" key="7">
    <source>
        <dbReference type="Proteomes" id="UP001152747"/>
    </source>
</evidence>
<evidence type="ECO:0000256" key="1">
    <source>
        <dbReference type="ARBA" id="ARBA00022723"/>
    </source>
</evidence>
<organism evidence="6 7">
    <name type="scientific">Caenorhabditis angaria</name>
    <dbReference type="NCBI Taxonomy" id="860376"/>
    <lineage>
        <taxon>Eukaryota</taxon>
        <taxon>Metazoa</taxon>
        <taxon>Ecdysozoa</taxon>
        <taxon>Nematoda</taxon>
        <taxon>Chromadorea</taxon>
        <taxon>Rhabditida</taxon>
        <taxon>Rhabditina</taxon>
        <taxon>Rhabditomorpha</taxon>
        <taxon>Rhabditoidea</taxon>
        <taxon>Rhabditidae</taxon>
        <taxon>Peloderinae</taxon>
        <taxon>Caenorhabditis</taxon>
    </lineage>
</organism>
<evidence type="ECO:0000313" key="6">
    <source>
        <dbReference type="EMBL" id="CAI5444862.1"/>
    </source>
</evidence>
<feature type="domain" description="RING-type" evidence="5">
    <location>
        <begin position="16"/>
        <end position="59"/>
    </location>
</feature>
<keyword evidence="7" id="KW-1185">Reference proteome</keyword>
<accession>A0A9P1MYZ5</accession>
<dbReference type="OrthoDB" id="252722at2759"/>
<evidence type="ECO:0000259" key="5">
    <source>
        <dbReference type="PROSITE" id="PS50089"/>
    </source>
</evidence>
<protein>
    <recommendedName>
        <fullName evidence="5">RING-type domain-containing protein</fullName>
    </recommendedName>
</protein>
<dbReference type="SUPFAM" id="SSF57850">
    <property type="entry name" value="RING/U-box"/>
    <property type="match status" value="1"/>
</dbReference>
<keyword evidence="1" id="KW-0479">Metal-binding</keyword>
<dbReference type="InterPro" id="IPR013083">
    <property type="entry name" value="Znf_RING/FYVE/PHD"/>
</dbReference>
<reference evidence="6" key="1">
    <citation type="submission" date="2022-11" db="EMBL/GenBank/DDBJ databases">
        <authorList>
            <person name="Kikuchi T."/>
        </authorList>
    </citation>
    <scope>NUCLEOTIDE SEQUENCE</scope>
    <source>
        <strain evidence="6">PS1010</strain>
    </source>
</reference>
<dbReference type="InterPro" id="IPR001841">
    <property type="entry name" value="Znf_RING"/>
</dbReference>
<evidence type="ECO:0000256" key="2">
    <source>
        <dbReference type="ARBA" id="ARBA00022771"/>
    </source>
</evidence>
<evidence type="ECO:0000256" key="4">
    <source>
        <dbReference type="PROSITE-ProRule" id="PRU00175"/>
    </source>
</evidence>
<dbReference type="PROSITE" id="PS50089">
    <property type="entry name" value="ZF_RING_2"/>
    <property type="match status" value="1"/>
</dbReference>
<gene>
    <name evidence="6" type="ORF">CAMP_LOCUS7499</name>
</gene>
<dbReference type="Gene3D" id="3.30.40.10">
    <property type="entry name" value="Zinc/RING finger domain, C3HC4 (zinc finger)"/>
    <property type="match status" value="1"/>
</dbReference>
<dbReference type="EMBL" id="CANHGI010000003">
    <property type="protein sequence ID" value="CAI5444862.1"/>
    <property type="molecule type" value="Genomic_DNA"/>
</dbReference>
<keyword evidence="2 4" id="KW-0863">Zinc-finger</keyword>
<dbReference type="InterPro" id="IPR017907">
    <property type="entry name" value="Znf_RING_CS"/>
</dbReference>